<comment type="caution">
    <text evidence="2">The sequence shown here is derived from an EMBL/GenBank/DDBJ whole genome shotgun (WGS) entry which is preliminary data.</text>
</comment>
<organism evidence="2 3">
    <name type="scientific">Acacia crassicarpa</name>
    <name type="common">northern wattle</name>
    <dbReference type="NCBI Taxonomy" id="499986"/>
    <lineage>
        <taxon>Eukaryota</taxon>
        <taxon>Viridiplantae</taxon>
        <taxon>Streptophyta</taxon>
        <taxon>Embryophyta</taxon>
        <taxon>Tracheophyta</taxon>
        <taxon>Spermatophyta</taxon>
        <taxon>Magnoliopsida</taxon>
        <taxon>eudicotyledons</taxon>
        <taxon>Gunneridae</taxon>
        <taxon>Pentapetalae</taxon>
        <taxon>rosids</taxon>
        <taxon>fabids</taxon>
        <taxon>Fabales</taxon>
        <taxon>Fabaceae</taxon>
        <taxon>Caesalpinioideae</taxon>
        <taxon>mimosoid clade</taxon>
        <taxon>Acacieae</taxon>
        <taxon>Acacia</taxon>
    </lineage>
</organism>
<reference evidence="2" key="1">
    <citation type="submission" date="2023-10" db="EMBL/GenBank/DDBJ databases">
        <title>Chromosome-level genome of the transformable northern wattle, Acacia crassicarpa.</title>
        <authorList>
            <person name="Massaro I."/>
            <person name="Sinha N.R."/>
            <person name="Poethig S."/>
            <person name="Leichty A.R."/>
        </authorList>
    </citation>
    <scope>NUCLEOTIDE SEQUENCE</scope>
    <source>
        <strain evidence="2">Acra3RX</strain>
        <tissue evidence="2">Leaf</tissue>
    </source>
</reference>
<dbReference type="Pfam" id="PF06910">
    <property type="entry name" value="MEA1"/>
    <property type="match status" value="1"/>
</dbReference>
<dbReference type="AlphaFoldDB" id="A0AAE1KH03"/>
<evidence type="ECO:0000256" key="1">
    <source>
        <dbReference type="SAM" id="MobiDB-lite"/>
    </source>
</evidence>
<gene>
    <name evidence="2" type="ORF">QN277_018031</name>
</gene>
<proteinExistence type="predicted"/>
<name>A0AAE1KH03_9FABA</name>
<sequence length="172" mass="19285">MNAGSIPSTDFNQSNASDSDSDASPDEVPEYYQPISNVGDDEDRGGGDVNSDDEHSYHFHQLPNGYCSYGTENGMSSLVLNDDAEQRTGEDEEEERVREASERAIRRAFREDENRRNAPLSAENATRVREAMRGVSFGGIVPDWAAHVPEDRWIDQLRRLRQPPNTSTPLQN</sequence>
<protein>
    <submittedName>
        <fullName evidence="2">Uncharacterized protein</fullName>
    </submittedName>
</protein>
<accession>A0AAE1KH03</accession>
<keyword evidence="3" id="KW-1185">Reference proteome</keyword>
<evidence type="ECO:0000313" key="2">
    <source>
        <dbReference type="EMBL" id="KAK4274864.1"/>
    </source>
</evidence>
<dbReference type="PANTHER" id="PTHR37175:SF1">
    <property type="entry name" value="CONSTANS-LIKE PROTEIN-RELATED"/>
    <property type="match status" value="1"/>
</dbReference>
<dbReference type="PANTHER" id="PTHR37175">
    <property type="entry name" value="BNAA08G28800D PROTEIN"/>
    <property type="match status" value="1"/>
</dbReference>
<feature type="compositionally biased region" description="Acidic residues" evidence="1">
    <location>
        <begin position="19"/>
        <end position="29"/>
    </location>
</feature>
<dbReference type="Proteomes" id="UP001293593">
    <property type="component" value="Unassembled WGS sequence"/>
</dbReference>
<feature type="compositionally biased region" description="Polar residues" evidence="1">
    <location>
        <begin position="70"/>
        <end position="79"/>
    </location>
</feature>
<feature type="compositionally biased region" description="Basic and acidic residues" evidence="1">
    <location>
        <begin position="84"/>
        <end position="100"/>
    </location>
</feature>
<dbReference type="EMBL" id="JAWXYG010000004">
    <property type="protein sequence ID" value="KAK4274864.1"/>
    <property type="molecule type" value="Genomic_DNA"/>
</dbReference>
<feature type="region of interest" description="Disordered" evidence="1">
    <location>
        <begin position="1"/>
        <end position="100"/>
    </location>
</feature>
<evidence type="ECO:0000313" key="3">
    <source>
        <dbReference type="Proteomes" id="UP001293593"/>
    </source>
</evidence>